<sequence>MSQLAHTVGSTFPPLTKDVVRLYSMRFCPYSHRIRLVLAAKNIPHEIININPKKRPEWYTDIHPAGSIPCLQFEDGRIVYESVISCEFLDSVYPEKKLIPTDPYEKARQQMLVDNFQRVVALLFKALKFKDAGAFDEICKILDHYEKILTAGYFGGKDFGFTDLMIWPWFERFRSLKTLLNNQLDRTRFPKLNNWISYMVNLDCVKKTTIRPEWMLEFTKQSLTSQEPDFDFGLEKPKEEQTESEEQPAE</sequence>
<proteinExistence type="evidence at transcript level"/>
<dbReference type="Gene3D" id="3.40.30.10">
    <property type="entry name" value="Glutaredoxin"/>
    <property type="match status" value="1"/>
</dbReference>
<comment type="catalytic activity">
    <reaction evidence="3">
        <text>RX + glutathione = an S-substituted glutathione + a halide anion + H(+)</text>
        <dbReference type="Rhea" id="RHEA:16437"/>
        <dbReference type="ChEBI" id="CHEBI:15378"/>
        <dbReference type="ChEBI" id="CHEBI:16042"/>
        <dbReference type="ChEBI" id="CHEBI:17792"/>
        <dbReference type="ChEBI" id="CHEBI:57925"/>
        <dbReference type="ChEBI" id="CHEBI:90779"/>
        <dbReference type="EC" id="2.5.1.18"/>
    </reaction>
</comment>
<evidence type="ECO:0000259" key="6">
    <source>
        <dbReference type="PROSITE" id="PS50405"/>
    </source>
</evidence>
<evidence type="ECO:0000256" key="1">
    <source>
        <dbReference type="ARBA" id="ARBA00011067"/>
    </source>
</evidence>
<evidence type="ECO:0000313" key="7">
    <source>
        <dbReference type="EMBL" id="AYN44474.1"/>
    </source>
</evidence>
<dbReference type="FunFam" id="3.40.30.10:FF:000123">
    <property type="entry name" value="Glutathione transferase o1"/>
    <property type="match status" value="1"/>
</dbReference>
<dbReference type="GO" id="GO:0045174">
    <property type="term" value="F:glutathione dehydrogenase (ascorbate) activity"/>
    <property type="evidence" value="ECO:0007669"/>
    <property type="project" value="UniProtKB-UniRule"/>
</dbReference>
<comment type="catalytic activity">
    <reaction evidence="3">
        <text>L-dehydroascorbate + 2 glutathione = glutathione disulfide + L-ascorbate</text>
        <dbReference type="Rhea" id="RHEA:24424"/>
        <dbReference type="ChEBI" id="CHEBI:38290"/>
        <dbReference type="ChEBI" id="CHEBI:57925"/>
        <dbReference type="ChEBI" id="CHEBI:58297"/>
        <dbReference type="ChEBI" id="CHEBI:58539"/>
        <dbReference type="EC" id="1.8.5.1"/>
    </reaction>
</comment>
<dbReference type="OrthoDB" id="4951845at2759"/>
<keyword evidence="3 7" id="KW-0808">Transferase</keyword>
<comment type="catalytic activity">
    <reaction evidence="3">
        <text>methylarsonate + 2 glutathione + H(+) = methylarsonous acid + glutathione disulfide + H2O</text>
        <dbReference type="Rhea" id="RHEA:15969"/>
        <dbReference type="ChEBI" id="CHEBI:15377"/>
        <dbReference type="ChEBI" id="CHEBI:15378"/>
        <dbReference type="ChEBI" id="CHEBI:17826"/>
        <dbReference type="ChEBI" id="CHEBI:33409"/>
        <dbReference type="ChEBI" id="CHEBI:57925"/>
        <dbReference type="ChEBI" id="CHEBI:58297"/>
        <dbReference type="EC" id="1.20.4.2"/>
    </reaction>
</comment>
<dbReference type="FunFam" id="1.20.1050.10:FF:000009">
    <property type="entry name" value="Glutathione S-transferase omega-1"/>
    <property type="match status" value="1"/>
</dbReference>
<dbReference type="EMBL" id="MH189306">
    <property type="protein sequence ID" value="AYN44474.1"/>
    <property type="molecule type" value="mRNA"/>
</dbReference>
<dbReference type="GO" id="GO:0006749">
    <property type="term" value="P:glutathione metabolic process"/>
    <property type="evidence" value="ECO:0007669"/>
    <property type="project" value="UniProtKB-UniRule"/>
</dbReference>
<dbReference type="Gene3D" id="1.20.1050.10">
    <property type="match status" value="1"/>
</dbReference>
<reference evidence="7" key="2">
    <citation type="submission" date="2018-04" db="EMBL/GenBank/DDBJ databases">
        <authorList>
            <person name="Lee J.-S."/>
        </authorList>
    </citation>
    <scope>NUCLEOTIDE SEQUENCE</scope>
</reference>
<dbReference type="GO" id="GO:0050610">
    <property type="term" value="F:methylarsonate reductase activity"/>
    <property type="evidence" value="ECO:0007669"/>
    <property type="project" value="UniProtKB-UniRule"/>
</dbReference>
<dbReference type="SFLD" id="SFLDS00019">
    <property type="entry name" value="Glutathione_Transferase_(cytos"/>
    <property type="match status" value="1"/>
</dbReference>
<dbReference type="InterPro" id="IPR036282">
    <property type="entry name" value="Glutathione-S-Trfase_C_sf"/>
</dbReference>
<evidence type="ECO:0000256" key="3">
    <source>
        <dbReference type="RuleBase" id="RU368071"/>
    </source>
</evidence>
<dbReference type="SFLD" id="SFLDG00358">
    <property type="entry name" value="Main_(cytGST)"/>
    <property type="match status" value="1"/>
</dbReference>
<dbReference type="AlphaFoldDB" id="A0A3G2JS93"/>
<organism evidence="7">
    <name type="scientific">Brachionus calyciflorus</name>
    <dbReference type="NCBI Taxonomy" id="104777"/>
    <lineage>
        <taxon>Eukaryota</taxon>
        <taxon>Metazoa</taxon>
        <taxon>Spiralia</taxon>
        <taxon>Gnathifera</taxon>
        <taxon>Rotifera</taxon>
        <taxon>Eurotatoria</taxon>
        <taxon>Monogononta</taxon>
        <taxon>Pseudotrocha</taxon>
        <taxon>Ploima</taxon>
        <taxon>Brachionidae</taxon>
        <taxon>Brachionus</taxon>
    </lineage>
</organism>
<dbReference type="PANTHER" id="PTHR43968:SF6">
    <property type="entry name" value="GLUTATHIONE S-TRANSFERASE OMEGA"/>
    <property type="match status" value="1"/>
</dbReference>
<dbReference type="Pfam" id="PF13409">
    <property type="entry name" value="GST_N_2"/>
    <property type="match status" value="1"/>
</dbReference>
<dbReference type="GO" id="GO:0005737">
    <property type="term" value="C:cytoplasm"/>
    <property type="evidence" value="ECO:0007669"/>
    <property type="project" value="InterPro"/>
</dbReference>
<gene>
    <name evidence="8" type="ORF">OXX778_LOCUS1267</name>
</gene>
<dbReference type="GO" id="GO:0004364">
    <property type="term" value="F:glutathione transferase activity"/>
    <property type="evidence" value="ECO:0007669"/>
    <property type="project" value="UniProtKB-UniRule"/>
</dbReference>
<dbReference type="PROSITE" id="PS50404">
    <property type="entry name" value="GST_NTER"/>
    <property type="match status" value="1"/>
</dbReference>
<comment type="function">
    <text evidence="3">Exhibits glutathione-dependent thiol transferase activity. Has high dehydroascorbate reductase activity and may contribute to the recycling of ascorbic acid. Participates in the biotransformation of inorganic arsenic and reduces monomethylarsonic acid (MMA).</text>
</comment>
<dbReference type="InterPro" id="IPR040079">
    <property type="entry name" value="Glutathione_S-Trfase"/>
</dbReference>
<name>A0A3G2JS93_9BILA</name>
<dbReference type="Pfam" id="PF13410">
    <property type="entry name" value="GST_C_2"/>
    <property type="match status" value="1"/>
</dbReference>
<dbReference type="InterPro" id="IPR036249">
    <property type="entry name" value="Thioredoxin-like_sf"/>
</dbReference>
<reference evidence="8" key="3">
    <citation type="submission" date="2021-02" db="EMBL/GenBank/DDBJ databases">
        <authorList>
            <person name="Nowell W R."/>
        </authorList>
    </citation>
    <scope>NUCLEOTIDE SEQUENCE</scope>
    <source>
        <strain evidence="8">Ploen Becks lab</strain>
    </source>
</reference>
<feature type="region of interest" description="Disordered" evidence="4">
    <location>
        <begin position="226"/>
        <end position="250"/>
    </location>
</feature>
<evidence type="ECO:0000313" key="8">
    <source>
        <dbReference type="EMBL" id="CAF0712803.1"/>
    </source>
</evidence>
<dbReference type="InterPro" id="IPR005442">
    <property type="entry name" value="GST_omega"/>
</dbReference>
<dbReference type="InterPro" id="IPR010987">
    <property type="entry name" value="Glutathione-S-Trfase_C-like"/>
</dbReference>
<feature type="domain" description="GST C-terminal" evidence="6">
    <location>
        <begin position="102"/>
        <end position="232"/>
    </location>
</feature>
<dbReference type="SUPFAM" id="SSF47616">
    <property type="entry name" value="GST C-terminal domain-like"/>
    <property type="match status" value="1"/>
</dbReference>
<evidence type="ECO:0000259" key="5">
    <source>
        <dbReference type="PROSITE" id="PS50404"/>
    </source>
</evidence>
<keyword evidence="2 3" id="KW-0560">Oxidoreductase</keyword>
<comment type="similarity">
    <text evidence="1 3">Belongs to the GST superfamily. Omega family.</text>
</comment>
<keyword evidence="9" id="KW-1185">Reference proteome</keyword>
<dbReference type="InterPro" id="IPR004045">
    <property type="entry name" value="Glutathione_S-Trfase_N"/>
</dbReference>
<dbReference type="PRINTS" id="PR01625">
    <property type="entry name" value="GSTRNSFRASEO"/>
</dbReference>
<protein>
    <recommendedName>
        <fullName evidence="3">Glutathione S-transferase omega</fullName>
        <shortName evidence="3">GSTO</shortName>
        <ecNumber evidence="3">1.20.4.2</ecNumber>
        <ecNumber evidence="3">1.8.5.1</ecNumber>
        <ecNumber evidence="3">2.5.1.18</ecNumber>
    </recommendedName>
    <alternativeName>
        <fullName evidence="3">Glutathione-dependent dehydroascorbate reductase</fullName>
    </alternativeName>
    <alternativeName>
        <fullName evidence="3">Monomethylarsonic acid reductase</fullName>
    </alternativeName>
</protein>
<dbReference type="EC" id="1.8.5.1" evidence="3"/>
<dbReference type="PROSITE" id="PS50405">
    <property type="entry name" value="GST_CTER"/>
    <property type="match status" value="1"/>
</dbReference>
<dbReference type="Proteomes" id="UP000663879">
    <property type="component" value="Unassembled WGS sequence"/>
</dbReference>
<dbReference type="EC" id="2.5.1.18" evidence="3"/>
<evidence type="ECO:0000256" key="2">
    <source>
        <dbReference type="ARBA" id="ARBA00023002"/>
    </source>
</evidence>
<evidence type="ECO:0000313" key="9">
    <source>
        <dbReference type="Proteomes" id="UP000663879"/>
    </source>
</evidence>
<dbReference type="SUPFAM" id="SSF52833">
    <property type="entry name" value="Thioredoxin-like"/>
    <property type="match status" value="1"/>
</dbReference>
<dbReference type="EMBL" id="CAJNOC010000077">
    <property type="protein sequence ID" value="CAF0712803.1"/>
    <property type="molecule type" value="Genomic_DNA"/>
</dbReference>
<reference evidence="7" key="1">
    <citation type="journal article" date="2018" name="Comp. Biochem. Physiol. Part D Genomics Proteomics">
        <title>Genome-wide identification of the entire 90 glutathione S-transferase (GST) subfamily genes in four rotifer Brachionus species and transcriptional modulation in response to endocrine disrupting chemicals.</title>
        <authorList>
            <person name="Park J.C."/>
            <person name="Kim D.H."/>
            <person name="Lee M.C."/>
            <person name="Han J."/>
            <person name="Kim H.J."/>
            <person name="Hagiwara A."/>
            <person name="Hwang U.K."/>
            <person name="Park H.G."/>
            <person name="Lee J.S."/>
        </authorList>
    </citation>
    <scope>NUCLEOTIDE SEQUENCE</scope>
</reference>
<feature type="domain" description="GST N-terminal" evidence="5">
    <location>
        <begin position="18"/>
        <end position="97"/>
    </location>
</feature>
<dbReference type="InterPro" id="IPR050983">
    <property type="entry name" value="GST_Omega/HSP26"/>
</dbReference>
<dbReference type="PANTHER" id="PTHR43968">
    <property type="match status" value="1"/>
</dbReference>
<accession>A0A3G2JS93</accession>
<evidence type="ECO:0000256" key="4">
    <source>
        <dbReference type="SAM" id="MobiDB-lite"/>
    </source>
</evidence>
<dbReference type="EC" id="1.20.4.2" evidence="3"/>